<dbReference type="PANTHER" id="PTHR47366">
    <property type="entry name" value="TWO-ON-TWO HEMOGLOBIN-3"/>
    <property type="match status" value="1"/>
</dbReference>
<evidence type="ECO:0000256" key="1">
    <source>
        <dbReference type="ARBA" id="ARBA00022448"/>
    </source>
</evidence>
<keyword evidence="2" id="KW-0349">Heme</keyword>
<evidence type="ECO:0000256" key="3">
    <source>
        <dbReference type="ARBA" id="ARBA00022723"/>
    </source>
</evidence>
<dbReference type="InterPro" id="IPR001486">
    <property type="entry name" value="Hemoglobin_trunc"/>
</dbReference>
<evidence type="ECO:0000256" key="2">
    <source>
        <dbReference type="ARBA" id="ARBA00022617"/>
    </source>
</evidence>
<feature type="region of interest" description="Disordered" evidence="6">
    <location>
        <begin position="1"/>
        <end position="21"/>
    </location>
</feature>
<keyword evidence="4" id="KW-0408">Iron</keyword>
<evidence type="ECO:0000256" key="5">
    <source>
        <dbReference type="ARBA" id="ARBA00034496"/>
    </source>
</evidence>
<dbReference type="CDD" id="cd14775">
    <property type="entry name" value="TrHb2_O-like"/>
    <property type="match status" value="1"/>
</dbReference>
<evidence type="ECO:0000313" key="8">
    <source>
        <dbReference type="Proteomes" id="UP001602370"/>
    </source>
</evidence>
<gene>
    <name evidence="7" type="ORF">ACFY8C_34715</name>
</gene>
<dbReference type="Proteomes" id="UP001602370">
    <property type="component" value="Unassembled WGS sequence"/>
</dbReference>
<keyword evidence="1" id="KW-0813">Transport</keyword>
<accession>A0ABW6Y107</accession>
<dbReference type="SUPFAM" id="SSF46458">
    <property type="entry name" value="Globin-like"/>
    <property type="match status" value="1"/>
</dbReference>
<dbReference type="RefSeq" id="WP_051820835.1">
    <property type="nucleotide sequence ID" value="NZ_JBIBDZ010000014.1"/>
</dbReference>
<dbReference type="Pfam" id="PF01152">
    <property type="entry name" value="Bac_globin"/>
    <property type="match status" value="1"/>
</dbReference>
<sequence>MTDQHQDPAQAPAQDEARNQQQVPTLYEWIGGTEALERLTEAFYARVRKDELLAPLFAHMDDDHPQHVATFLGEVLGGPTRYTEQHGGYPHMVSRHRGRAIKPEQRARWVELMLTAMDEVGLPEDAEFRSAFVGYIEFGSRRAMANSQPDVGPTRRTTIKKWGWGEGVPGEE</sequence>
<comment type="caution">
    <text evidence="7">The sequence shown here is derived from an EMBL/GenBank/DDBJ whole genome shotgun (WGS) entry which is preliminary data.</text>
</comment>
<dbReference type="PANTHER" id="PTHR47366:SF1">
    <property type="entry name" value="TWO-ON-TWO HEMOGLOBIN-3"/>
    <property type="match status" value="1"/>
</dbReference>
<name>A0ABW6Y107_9ACTN</name>
<keyword evidence="3" id="KW-0479">Metal-binding</keyword>
<keyword evidence="8" id="KW-1185">Reference proteome</keyword>
<dbReference type="InterPro" id="IPR044203">
    <property type="entry name" value="GlbO/GLB3-like"/>
</dbReference>
<dbReference type="InterPro" id="IPR009050">
    <property type="entry name" value="Globin-like_sf"/>
</dbReference>
<protein>
    <submittedName>
        <fullName evidence="7">Group II truncated hemoglobin</fullName>
    </submittedName>
</protein>
<comment type="similarity">
    <text evidence="5">Belongs to the truncated hemoglobin family. Group II subfamily.</text>
</comment>
<reference evidence="7 8" key="1">
    <citation type="submission" date="2024-10" db="EMBL/GenBank/DDBJ databases">
        <title>The Natural Products Discovery Center: Release of the First 8490 Sequenced Strains for Exploring Actinobacteria Biosynthetic Diversity.</title>
        <authorList>
            <person name="Kalkreuter E."/>
            <person name="Kautsar S.A."/>
            <person name="Yang D."/>
            <person name="Bader C.D."/>
            <person name="Teijaro C.N."/>
            <person name="Fluegel L."/>
            <person name="Davis C.M."/>
            <person name="Simpson J.R."/>
            <person name="Lauterbach L."/>
            <person name="Steele A.D."/>
            <person name="Gui C."/>
            <person name="Meng S."/>
            <person name="Li G."/>
            <person name="Viehrig K."/>
            <person name="Ye F."/>
            <person name="Su P."/>
            <person name="Kiefer A.F."/>
            <person name="Nichols A."/>
            <person name="Cepeda A.J."/>
            <person name="Yan W."/>
            <person name="Fan B."/>
            <person name="Jiang Y."/>
            <person name="Adhikari A."/>
            <person name="Zheng C.-J."/>
            <person name="Schuster L."/>
            <person name="Cowan T.M."/>
            <person name="Smanski M.J."/>
            <person name="Chevrette M.G."/>
            <person name="De Carvalho L.P.S."/>
            <person name="Shen B."/>
        </authorList>
    </citation>
    <scope>NUCLEOTIDE SEQUENCE [LARGE SCALE GENOMIC DNA]</scope>
    <source>
        <strain evidence="7 8">NPDC012605</strain>
    </source>
</reference>
<dbReference type="Gene3D" id="1.10.490.10">
    <property type="entry name" value="Globins"/>
    <property type="match status" value="1"/>
</dbReference>
<organism evidence="7 8">
    <name type="scientific">Streptomyces flavochromogenes</name>
    <dbReference type="NCBI Taxonomy" id="68199"/>
    <lineage>
        <taxon>Bacteria</taxon>
        <taxon>Bacillati</taxon>
        <taxon>Actinomycetota</taxon>
        <taxon>Actinomycetes</taxon>
        <taxon>Kitasatosporales</taxon>
        <taxon>Streptomycetaceae</taxon>
        <taxon>Streptomyces</taxon>
    </lineage>
</organism>
<dbReference type="EMBL" id="JBIBDZ010000014">
    <property type="protein sequence ID" value="MFF5923431.1"/>
    <property type="molecule type" value="Genomic_DNA"/>
</dbReference>
<evidence type="ECO:0000256" key="6">
    <source>
        <dbReference type="SAM" id="MobiDB-lite"/>
    </source>
</evidence>
<evidence type="ECO:0000256" key="4">
    <source>
        <dbReference type="ARBA" id="ARBA00023004"/>
    </source>
</evidence>
<evidence type="ECO:0000313" key="7">
    <source>
        <dbReference type="EMBL" id="MFF5923431.1"/>
    </source>
</evidence>
<dbReference type="InterPro" id="IPR012292">
    <property type="entry name" value="Globin/Proto"/>
</dbReference>
<proteinExistence type="inferred from homology"/>